<dbReference type="SUPFAM" id="SSF100950">
    <property type="entry name" value="NagB/RpiA/CoA transferase-like"/>
    <property type="match status" value="1"/>
</dbReference>
<dbReference type="InterPro" id="IPR050313">
    <property type="entry name" value="Carb_Metab_HTH_regulators"/>
</dbReference>
<sequence>MIPEKRQVAILELLKLKKMVSIEDIVKELNISGMTARRDLNHIEKSSNLIVRVRGGAKLVENSPEANSSYLNDRFQQQYCRHRAEKAAIGKKAASLIEDNETILIDAGSTTFHFARHLDGKNITAIVTAANIAEELEGREGISTILTGGIFRSRVTTLLNPLSANILTQFYADKVFMGVTGISASHGFMCHDFLEADVKKILLQSGKAVYWLADSSKLNKVSTIQIADWQPHYWLITDDGIDVEIKEELGSKCRLIIA</sequence>
<dbReference type="Gene3D" id="1.10.10.10">
    <property type="entry name" value="Winged helix-like DNA-binding domain superfamily/Winged helix DNA-binding domain"/>
    <property type="match status" value="1"/>
</dbReference>
<dbReference type="SMART" id="SM00420">
    <property type="entry name" value="HTH_DEOR"/>
    <property type="match status" value="1"/>
</dbReference>
<evidence type="ECO:0000256" key="1">
    <source>
        <dbReference type="ARBA" id="ARBA00023015"/>
    </source>
</evidence>
<evidence type="ECO:0000256" key="2">
    <source>
        <dbReference type="ARBA" id="ARBA00023125"/>
    </source>
</evidence>
<dbReference type="InterPro" id="IPR036388">
    <property type="entry name" value="WH-like_DNA-bd_sf"/>
</dbReference>
<dbReference type="Gene3D" id="3.40.50.1360">
    <property type="match status" value="1"/>
</dbReference>
<dbReference type="InterPro" id="IPR001034">
    <property type="entry name" value="DeoR_HTH"/>
</dbReference>
<dbReference type="GO" id="GO:0003700">
    <property type="term" value="F:DNA-binding transcription factor activity"/>
    <property type="evidence" value="ECO:0007669"/>
    <property type="project" value="InterPro"/>
</dbReference>
<evidence type="ECO:0000313" key="6">
    <source>
        <dbReference type="Proteomes" id="UP000253314"/>
    </source>
</evidence>
<proteinExistence type="predicted"/>
<dbReference type="EMBL" id="QOCW01000022">
    <property type="protein sequence ID" value="RBW68300.1"/>
    <property type="molecule type" value="Genomic_DNA"/>
</dbReference>
<dbReference type="SMART" id="SM01134">
    <property type="entry name" value="DeoRC"/>
    <property type="match status" value="1"/>
</dbReference>
<accession>A0A366XPL0</accession>
<feature type="domain" description="HTH deoR-type" evidence="4">
    <location>
        <begin position="3"/>
        <end position="59"/>
    </location>
</feature>
<gene>
    <name evidence="5" type="ORF">DS031_17410</name>
</gene>
<dbReference type="InterPro" id="IPR036390">
    <property type="entry name" value="WH_DNA-bd_sf"/>
</dbReference>
<evidence type="ECO:0000259" key="4">
    <source>
        <dbReference type="PROSITE" id="PS51000"/>
    </source>
</evidence>
<dbReference type="AlphaFoldDB" id="A0A366XPL0"/>
<keyword evidence="2" id="KW-0238">DNA-binding</keyword>
<name>A0A366XPL0_9BACI</name>
<dbReference type="InterPro" id="IPR014036">
    <property type="entry name" value="DeoR-like_C"/>
</dbReference>
<organism evidence="5 6">
    <name type="scientific">Bacillus taeanensis</name>
    <dbReference type="NCBI Taxonomy" id="273032"/>
    <lineage>
        <taxon>Bacteria</taxon>
        <taxon>Bacillati</taxon>
        <taxon>Bacillota</taxon>
        <taxon>Bacilli</taxon>
        <taxon>Bacillales</taxon>
        <taxon>Bacillaceae</taxon>
        <taxon>Bacillus</taxon>
    </lineage>
</organism>
<evidence type="ECO:0000256" key="3">
    <source>
        <dbReference type="ARBA" id="ARBA00023163"/>
    </source>
</evidence>
<dbReference type="InterPro" id="IPR018356">
    <property type="entry name" value="Tscrpt_reg_HTH_DeoR_CS"/>
</dbReference>
<dbReference type="SUPFAM" id="SSF46785">
    <property type="entry name" value="Winged helix' DNA-binding domain"/>
    <property type="match status" value="1"/>
</dbReference>
<dbReference type="PROSITE" id="PS51000">
    <property type="entry name" value="HTH_DEOR_2"/>
    <property type="match status" value="1"/>
</dbReference>
<keyword evidence="6" id="KW-1185">Reference proteome</keyword>
<keyword evidence="1" id="KW-0805">Transcription regulation</keyword>
<dbReference type="InterPro" id="IPR037171">
    <property type="entry name" value="NagB/RpiA_transferase-like"/>
</dbReference>
<dbReference type="PANTHER" id="PTHR30363">
    <property type="entry name" value="HTH-TYPE TRANSCRIPTIONAL REGULATOR SRLR-RELATED"/>
    <property type="match status" value="1"/>
</dbReference>
<dbReference type="GO" id="GO:0003677">
    <property type="term" value="F:DNA binding"/>
    <property type="evidence" value="ECO:0007669"/>
    <property type="project" value="UniProtKB-KW"/>
</dbReference>
<dbReference type="Proteomes" id="UP000253314">
    <property type="component" value="Unassembled WGS sequence"/>
</dbReference>
<dbReference type="PANTHER" id="PTHR30363:SF44">
    <property type="entry name" value="AGA OPERON TRANSCRIPTIONAL REPRESSOR-RELATED"/>
    <property type="match status" value="1"/>
</dbReference>
<dbReference type="OrthoDB" id="9797223at2"/>
<dbReference type="PROSITE" id="PS00894">
    <property type="entry name" value="HTH_DEOR_1"/>
    <property type="match status" value="1"/>
</dbReference>
<dbReference type="Pfam" id="PF08220">
    <property type="entry name" value="HTH_DeoR"/>
    <property type="match status" value="1"/>
</dbReference>
<dbReference type="RefSeq" id="WP_113807337.1">
    <property type="nucleotide sequence ID" value="NZ_QOCW01000022.1"/>
</dbReference>
<comment type="caution">
    <text evidence="5">The sequence shown here is derived from an EMBL/GenBank/DDBJ whole genome shotgun (WGS) entry which is preliminary data.</text>
</comment>
<reference evidence="5 6" key="1">
    <citation type="submission" date="2018-07" db="EMBL/GenBank/DDBJ databases">
        <title>Lottiidibacillus patelloidae gen. nov., sp. nov., isolated from the intestinal tract of a marine limpet and the reclassification of B. taeanensis BH030017T, B. algicola KMM 3737T and B. hwajinpoensis SW-72T as genus Lottiidibacillus.</title>
        <authorList>
            <person name="Liu R."/>
            <person name="Huang Z."/>
        </authorList>
    </citation>
    <scope>NUCLEOTIDE SEQUENCE [LARGE SCALE GENOMIC DNA]</scope>
    <source>
        <strain evidence="5 6">BH030017</strain>
    </source>
</reference>
<dbReference type="Pfam" id="PF00455">
    <property type="entry name" value="DeoRC"/>
    <property type="match status" value="1"/>
</dbReference>
<keyword evidence="3" id="KW-0804">Transcription</keyword>
<evidence type="ECO:0000313" key="5">
    <source>
        <dbReference type="EMBL" id="RBW68300.1"/>
    </source>
</evidence>
<protein>
    <recommendedName>
        <fullName evidence="4">HTH deoR-type domain-containing protein</fullName>
    </recommendedName>
</protein>